<feature type="compositionally biased region" description="Basic and acidic residues" evidence="1">
    <location>
        <begin position="285"/>
        <end position="304"/>
    </location>
</feature>
<evidence type="ECO:0000313" key="2">
    <source>
        <dbReference type="EMBL" id="RBO85316.1"/>
    </source>
</evidence>
<gene>
    <name evidence="2" type="ORF">DFR74_115164</name>
</gene>
<keyword evidence="3" id="KW-1185">Reference proteome</keyword>
<name>A0A366D5T0_9NOCA</name>
<dbReference type="Proteomes" id="UP000252586">
    <property type="component" value="Unassembled WGS sequence"/>
</dbReference>
<sequence>MHSNMNHSEPTVTAAAMNAGHTEWPGWKVRLLRTYYDTARHVGIVLVDRYPEPTREDATRGAFGDWMAELNVATLTLERLRRHGCAVGIPATDLNRAEDDGLKRRVWEAPRAPDSLRRAAVVDEIARDIWVMTQMAALAAEHRVDPFPAGGSRIGEALVTNARRVWMSVYRTMDEWGLTGAERDSLWSRDGTGWAATVEVLSMSGRAERQAAWTTYSHPELLGLAAPPDELTGPSRESEAVLAMIEQASDAWRRAGGEPGHTEALTSPLTTASGPVPAADLDASTPDHHSSGPGRDTAEFERPTPGRWSSEP</sequence>
<proteinExistence type="predicted"/>
<organism evidence="2 3">
    <name type="scientific">Nocardia puris</name>
    <dbReference type="NCBI Taxonomy" id="208602"/>
    <lineage>
        <taxon>Bacteria</taxon>
        <taxon>Bacillati</taxon>
        <taxon>Actinomycetota</taxon>
        <taxon>Actinomycetes</taxon>
        <taxon>Mycobacteriales</taxon>
        <taxon>Nocardiaceae</taxon>
        <taxon>Nocardia</taxon>
    </lineage>
</organism>
<dbReference type="AlphaFoldDB" id="A0A366D5T0"/>
<feature type="region of interest" description="Disordered" evidence="1">
    <location>
        <begin position="254"/>
        <end position="312"/>
    </location>
</feature>
<evidence type="ECO:0000313" key="3">
    <source>
        <dbReference type="Proteomes" id="UP000252586"/>
    </source>
</evidence>
<protein>
    <submittedName>
        <fullName evidence="2">Uncharacterized protein</fullName>
    </submittedName>
</protein>
<evidence type="ECO:0000256" key="1">
    <source>
        <dbReference type="SAM" id="MobiDB-lite"/>
    </source>
</evidence>
<reference evidence="2 3" key="1">
    <citation type="submission" date="2018-06" db="EMBL/GenBank/DDBJ databases">
        <title>Genomic Encyclopedia of Type Strains, Phase IV (KMG-IV): sequencing the most valuable type-strain genomes for metagenomic binning, comparative biology and taxonomic classification.</title>
        <authorList>
            <person name="Goeker M."/>
        </authorList>
    </citation>
    <scope>NUCLEOTIDE SEQUENCE [LARGE SCALE GENOMIC DNA]</scope>
    <source>
        <strain evidence="2 3">DSM 44599</strain>
    </source>
</reference>
<dbReference type="STRING" id="1210090.GCA_001613185_03032"/>
<accession>A0A366D5T0</accession>
<comment type="caution">
    <text evidence="2">The sequence shown here is derived from an EMBL/GenBank/DDBJ whole genome shotgun (WGS) entry which is preliminary data.</text>
</comment>
<dbReference type="EMBL" id="QNRE01000015">
    <property type="protein sequence ID" value="RBO85316.1"/>
    <property type="molecule type" value="Genomic_DNA"/>
</dbReference>
<feature type="compositionally biased region" description="Polar residues" evidence="1">
    <location>
        <begin position="264"/>
        <end position="273"/>
    </location>
</feature>